<name>A0ACC1YMB1_MELAZ</name>
<protein>
    <submittedName>
        <fullName evidence="1">Disease resistance protein</fullName>
    </submittedName>
</protein>
<gene>
    <name evidence="1" type="ORF">OWV82_003325</name>
</gene>
<evidence type="ECO:0000313" key="2">
    <source>
        <dbReference type="Proteomes" id="UP001164539"/>
    </source>
</evidence>
<keyword evidence="2" id="KW-1185">Reference proteome</keyword>
<comment type="caution">
    <text evidence="1">The sequence shown here is derived from an EMBL/GenBank/DDBJ whole genome shotgun (WGS) entry which is preliminary data.</text>
</comment>
<proteinExistence type="predicted"/>
<organism evidence="1 2">
    <name type="scientific">Melia azedarach</name>
    <name type="common">Chinaberry tree</name>
    <dbReference type="NCBI Taxonomy" id="155640"/>
    <lineage>
        <taxon>Eukaryota</taxon>
        <taxon>Viridiplantae</taxon>
        <taxon>Streptophyta</taxon>
        <taxon>Embryophyta</taxon>
        <taxon>Tracheophyta</taxon>
        <taxon>Spermatophyta</taxon>
        <taxon>Magnoliopsida</taxon>
        <taxon>eudicotyledons</taxon>
        <taxon>Gunneridae</taxon>
        <taxon>Pentapetalae</taxon>
        <taxon>rosids</taxon>
        <taxon>malvids</taxon>
        <taxon>Sapindales</taxon>
        <taxon>Meliaceae</taxon>
        <taxon>Melia</taxon>
    </lineage>
</organism>
<dbReference type="Proteomes" id="UP001164539">
    <property type="component" value="Chromosome 2"/>
</dbReference>
<accession>A0ACC1YMB1</accession>
<evidence type="ECO:0000313" key="1">
    <source>
        <dbReference type="EMBL" id="KAJ4724322.1"/>
    </source>
</evidence>
<sequence>MVDALVSFVVQRLGDFLIQEAVFFREVRNEVKSLKKELEWMLCFVKDAEEKQVEDVMIRQWVSDIRDVAHDIENVLDNFMLTVDDEGEGEGEGEDQKRRSGFLASMNICSCVFDSNLYRKGQKNVGQYKIGKEIEDLRKRVADISRRRESYRLESIETKTEGKSNDPRGRLKELRRATSYAVEENVVGFDDDFTKLLARLLDKEPCRFVISIYGSLKIKVSTNRLEKMRAEDMERYLHKGLQGKSYLVVVDDVWHKEAWESLKRALPDNKNGSRVIITTRIRDVAERLDERTYAHDLRFLSPDESWKLFCSKAFRGADVNKALEKLGREMVEKCDGLPLAIAVLGGLLSAKKPQE</sequence>
<dbReference type="EMBL" id="CM051395">
    <property type="protein sequence ID" value="KAJ4724322.1"/>
    <property type="molecule type" value="Genomic_DNA"/>
</dbReference>
<reference evidence="1 2" key="1">
    <citation type="journal article" date="2023" name="Science">
        <title>Complex scaffold remodeling in plant triterpene biosynthesis.</title>
        <authorList>
            <person name="De La Pena R."/>
            <person name="Hodgson H."/>
            <person name="Liu J.C."/>
            <person name="Stephenson M.J."/>
            <person name="Martin A.C."/>
            <person name="Owen C."/>
            <person name="Harkess A."/>
            <person name="Leebens-Mack J."/>
            <person name="Jimenez L.E."/>
            <person name="Osbourn A."/>
            <person name="Sattely E.S."/>
        </authorList>
    </citation>
    <scope>NUCLEOTIDE SEQUENCE [LARGE SCALE GENOMIC DNA]</scope>
    <source>
        <strain evidence="2">cv. JPN11</strain>
        <tissue evidence="1">Leaf</tissue>
    </source>
</reference>